<evidence type="ECO:0000313" key="2">
    <source>
        <dbReference type="EMBL" id="TXG69061.1"/>
    </source>
</evidence>
<sequence>MLLRDYSIGKTKNFFQKSLVNLKSLFLRGYKKLPKPPLVNPFSCVVATTGKTKNHQTDRFYAEFCNEWECDLEAARKKKKKKTKRTSMIIASKEPMIHEDDASSGRFLKIEKKSPLLNKQEEGSNKEEKKMVSFRSDKKGDQYFSHAGNADGYALAQKMQQLDMMDAADVEHVLDVEEALHYYSRLRSPVYLDIVDRFFVDMYSEFSVPQPSSSINNSKRRLGSTRL</sequence>
<feature type="compositionally biased region" description="Basic residues" evidence="1">
    <location>
        <begin position="218"/>
        <end position="227"/>
    </location>
</feature>
<dbReference type="PANTHER" id="PTHR35461:SF1">
    <property type="entry name" value="LOW PROTEIN: ATP-DEPENDENT RNA HELICASE-LIKE PROTEIN"/>
    <property type="match status" value="1"/>
</dbReference>
<protein>
    <recommendedName>
        <fullName evidence="4">OVATE domain-containing protein</fullName>
    </recommendedName>
</protein>
<comment type="caution">
    <text evidence="2">The sequence shown here is derived from an EMBL/GenBank/DDBJ whole genome shotgun (WGS) entry which is preliminary data.</text>
</comment>
<keyword evidence="3" id="KW-1185">Reference proteome</keyword>
<proteinExistence type="predicted"/>
<name>A0A5C7IIU3_9ROSI</name>
<dbReference type="PANTHER" id="PTHR35461">
    <property type="entry name" value="BNAANNG14610D PROTEIN"/>
    <property type="match status" value="1"/>
</dbReference>
<evidence type="ECO:0008006" key="4">
    <source>
        <dbReference type="Google" id="ProtNLM"/>
    </source>
</evidence>
<dbReference type="AlphaFoldDB" id="A0A5C7IIU3"/>
<feature type="region of interest" description="Disordered" evidence="1">
    <location>
        <begin position="208"/>
        <end position="227"/>
    </location>
</feature>
<dbReference type="EMBL" id="VAHF01000002">
    <property type="protein sequence ID" value="TXG69061.1"/>
    <property type="molecule type" value="Genomic_DNA"/>
</dbReference>
<accession>A0A5C7IIU3</accession>
<evidence type="ECO:0000256" key="1">
    <source>
        <dbReference type="SAM" id="MobiDB-lite"/>
    </source>
</evidence>
<evidence type="ECO:0000313" key="3">
    <source>
        <dbReference type="Proteomes" id="UP000323000"/>
    </source>
</evidence>
<dbReference type="Proteomes" id="UP000323000">
    <property type="component" value="Chromosome 2"/>
</dbReference>
<organism evidence="2 3">
    <name type="scientific">Acer yangbiense</name>
    <dbReference type="NCBI Taxonomy" id="1000413"/>
    <lineage>
        <taxon>Eukaryota</taxon>
        <taxon>Viridiplantae</taxon>
        <taxon>Streptophyta</taxon>
        <taxon>Embryophyta</taxon>
        <taxon>Tracheophyta</taxon>
        <taxon>Spermatophyta</taxon>
        <taxon>Magnoliopsida</taxon>
        <taxon>eudicotyledons</taxon>
        <taxon>Gunneridae</taxon>
        <taxon>Pentapetalae</taxon>
        <taxon>rosids</taxon>
        <taxon>malvids</taxon>
        <taxon>Sapindales</taxon>
        <taxon>Sapindaceae</taxon>
        <taxon>Hippocastanoideae</taxon>
        <taxon>Acereae</taxon>
        <taxon>Acer</taxon>
    </lineage>
</organism>
<dbReference type="OrthoDB" id="1928787at2759"/>
<reference evidence="3" key="1">
    <citation type="journal article" date="2019" name="Gigascience">
        <title>De novo genome assembly of the endangered Acer yangbiense, a plant species with extremely small populations endemic to Yunnan Province, China.</title>
        <authorList>
            <person name="Yang J."/>
            <person name="Wariss H.M."/>
            <person name="Tao L."/>
            <person name="Zhang R."/>
            <person name="Yun Q."/>
            <person name="Hollingsworth P."/>
            <person name="Dao Z."/>
            <person name="Luo G."/>
            <person name="Guo H."/>
            <person name="Ma Y."/>
            <person name="Sun W."/>
        </authorList>
    </citation>
    <scope>NUCLEOTIDE SEQUENCE [LARGE SCALE GENOMIC DNA]</scope>
    <source>
        <strain evidence="3">cv. Malutang</strain>
    </source>
</reference>
<gene>
    <name evidence="2" type="ORF">EZV62_003996</name>
</gene>
<feature type="compositionally biased region" description="Polar residues" evidence="1">
    <location>
        <begin position="208"/>
        <end position="217"/>
    </location>
</feature>